<dbReference type="AlphaFoldDB" id="A0A1N7BFM5"/>
<dbReference type="OrthoDB" id="1443722at2"/>
<keyword evidence="1" id="KW-0732">Signal</keyword>
<name>A0A1N7BFM5_9BACT</name>
<feature type="chain" id="PRO_5009940551" evidence="1">
    <location>
        <begin position="22"/>
        <end position="134"/>
    </location>
</feature>
<evidence type="ECO:0000313" key="3">
    <source>
        <dbReference type="Proteomes" id="UP000185924"/>
    </source>
</evidence>
<evidence type="ECO:0000256" key="1">
    <source>
        <dbReference type="SAM" id="SignalP"/>
    </source>
</evidence>
<dbReference type="Proteomes" id="UP000185924">
    <property type="component" value="Unassembled WGS sequence"/>
</dbReference>
<feature type="signal peptide" evidence="1">
    <location>
        <begin position="1"/>
        <end position="21"/>
    </location>
</feature>
<dbReference type="EMBL" id="FTNM01000008">
    <property type="protein sequence ID" value="SIR50102.1"/>
    <property type="molecule type" value="Genomic_DNA"/>
</dbReference>
<protein>
    <submittedName>
        <fullName evidence="2">Uncharacterized protein</fullName>
    </submittedName>
</protein>
<organism evidence="2 3">
    <name type="scientific">Pontibacter lucknowensis</name>
    <dbReference type="NCBI Taxonomy" id="1077936"/>
    <lineage>
        <taxon>Bacteria</taxon>
        <taxon>Pseudomonadati</taxon>
        <taxon>Bacteroidota</taxon>
        <taxon>Cytophagia</taxon>
        <taxon>Cytophagales</taxon>
        <taxon>Hymenobacteraceae</taxon>
        <taxon>Pontibacter</taxon>
    </lineage>
</organism>
<dbReference type="RefSeq" id="WP_076423333.1">
    <property type="nucleotide sequence ID" value="NZ_FTNM01000008.1"/>
</dbReference>
<reference evidence="3" key="1">
    <citation type="submission" date="2017-01" db="EMBL/GenBank/DDBJ databases">
        <authorList>
            <person name="Varghese N."/>
            <person name="Submissions S."/>
        </authorList>
    </citation>
    <scope>NUCLEOTIDE SEQUENCE [LARGE SCALE GENOMIC DNA]</scope>
    <source>
        <strain evidence="3">DM9</strain>
    </source>
</reference>
<sequence>MNLYLYLSFLSLILSSFTLQSENKKEVAGTYGIGAFEFLSVLKLNENKEFEYRYAVGGCQAVVTGTWMEESGIVKLTSNSEFLPKDDPDPMAPTYPVFDNTKWKVKAKGLKPVEEIDTGCFKTKKLHKRIKKKE</sequence>
<gene>
    <name evidence="2" type="ORF">SAMN05421545_3946</name>
</gene>
<accession>A0A1N7BFM5</accession>
<evidence type="ECO:0000313" key="2">
    <source>
        <dbReference type="EMBL" id="SIR50102.1"/>
    </source>
</evidence>
<keyword evidence="3" id="KW-1185">Reference proteome</keyword>
<proteinExistence type="predicted"/>